<evidence type="ECO:0000256" key="3">
    <source>
        <dbReference type="ARBA" id="ARBA00023015"/>
    </source>
</evidence>
<evidence type="ECO:0000256" key="5">
    <source>
        <dbReference type="ARBA" id="ARBA00023163"/>
    </source>
</evidence>
<evidence type="ECO:0000256" key="1">
    <source>
        <dbReference type="ARBA" id="ARBA00008213"/>
    </source>
</evidence>
<dbReference type="Pfam" id="PF03449">
    <property type="entry name" value="GreA_GreB_N"/>
    <property type="match status" value="1"/>
</dbReference>
<dbReference type="SUPFAM" id="SSF54534">
    <property type="entry name" value="FKBP-like"/>
    <property type="match status" value="1"/>
</dbReference>
<dbReference type="PROSITE" id="PS00829">
    <property type="entry name" value="GREAB_1"/>
    <property type="match status" value="1"/>
</dbReference>
<dbReference type="GO" id="GO:0032784">
    <property type="term" value="P:regulation of DNA-templated transcription elongation"/>
    <property type="evidence" value="ECO:0007669"/>
    <property type="project" value="UniProtKB-UniRule"/>
</dbReference>
<comment type="caution">
    <text evidence="12">The sequence shown here is derived from an EMBL/GenBank/DDBJ whole genome shotgun (WGS) entry which is preliminary data.</text>
</comment>
<feature type="domain" description="Transcription elongation factor GreA/GreB C-terminal" evidence="10">
    <location>
        <begin position="101"/>
        <end position="175"/>
    </location>
</feature>
<dbReference type="SUPFAM" id="SSF46557">
    <property type="entry name" value="GreA transcript cleavage protein, N-terminal domain"/>
    <property type="match status" value="1"/>
</dbReference>
<feature type="region of interest" description="Disordered" evidence="9">
    <location>
        <begin position="58"/>
        <end position="78"/>
    </location>
</feature>
<reference evidence="12" key="1">
    <citation type="submission" date="2022-12" db="EMBL/GenBank/DDBJ databases">
        <title>Reference genome sequencing for broad-spectrum identification of bacterial and archaeal isolates by mass spectrometry.</title>
        <authorList>
            <person name="Sekiguchi Y."/>
            <person name="Tourlousse D.M."/>
        </authorList>
    </citation>
    <scope>NUCLEOTIDE SEQUENCE</scope>
    <source>
        <strain evidence="12">14</strain>
    </source>
</reference>
<dbReference type="Pfam" id="PF01272">
    <property type="entry name" value="GreA_GreB"/>
    <property type="match status" value="1"/>
</dbReference>
<keyword evidence="5 8" id="KW-0804">Transcription</keyword>
<dbReference type="EMBL" id="BSDP01000001">
    <property type="protein sequence ID" value="GLI28321.1"/>
    <property type="molecule type" value="Genomic_DNA"/>
</dbReference>
<evidence type="ECO:0000256" key="6">
    <source>
        <dbReference type="ARBA" id="ARBA00024916"/>
    </source>
</evidence>
<dbReference type="InterPro" id="IPR036805">
    <property type="entry name" value="Tscrpt_elong_fac_GreA/B_N_sf"/>
</dbReference>
<dbReference type="InterPro" id="IPR023459">
    <property type="entry name" value="Tscrpt_elong_fac_GreA/B_fam"/>
</dbReference>
<evidence type="ECO:0000256" key="7">
    <source>
        <dbReference type="ARBA" id="ARBA00030776"/>
    </source>
</evidence>
<keyword evidence="12" id="KW-0251">Elongation factor</keyword>
<dbReference type="GO" id="GO:0070063">
    <property type="term" value="F:RNA polymerase binding"/>
    <property type="evidence" value="ECO:0007669"/>
    <property type="project" value="InterPro"/>
</dbReference>
<keyword evidence="4 8" id="KW-0238">DNA-binding</keyword>
<dbReference type="InterPro" id="IPR036953">
    <property type="entry name" value="GreA/GreB_C_sf"/>
</dbReference>
<dbReference type="PANTHER" id="PTHR30437:SF4">
    <property type="entry name" value="TRANSCRIPTION ELONGATION FACTOR GREA"/>
    <property type="match status" value="1"/>
</dbReference>
<dbReference type="PROSITE" id="PS00830">
    <property type="entry name" value="GREAB_2"/>
    <property type="match status" value="1"/>
</dbReference>
<protein>
    <recommendedName>
        <fullName evidence="2 8">Transcription elongation factor GreA</fullName>
    </recommendedName>
    <alternativeName>
        <fullName evidence="7 8">Transcript cleavage factor GreA</fullName>
    </alternativeName>
</protein>
<keyword evidence="12" id="KW-0648">Protein biosynthesis</keyword>
<name>A0A9W6FQ86_9MICO</name>
<sequence length="180" mass="19392">MIRPGGRRGATCIWRRTMAQDATVTWLTQDAYDRLAGELEHLSTAGREEISKRIEAAREEGDLKENGGYHAAKDEQGKQEARIRQLTALLRSAQVGDAPESHGVVEAGTVVTATIAGDSEKFLVGNREIAGDSELDVYSPQSPLGEAIVGLKVGEATTYTAPNGREIKVKVTDVATWDGK</sequence>
<evidence type="ECO:0000313" key="12">
    <source>
        <dbReference type="EMBL" id="GLI28321.1"/>
    </source>
</evidence>
<dbReference type="Gene3D" id="3.10.50.30">
    <property type="entry name" value="Transcription elongation factor, GreA/GreB, C-terminal domain"/>
    <property type="match status" value="1"/>
</dbReference>
<evidence type="ECO:0000256" key="9">
    <source>
        <dbReference type="SAM" id="MobiDB-lite"/>
    </source>
</evidence>
<dbReference type="GO" id="GO:0003677">
    <property type="term" value="F:DNA binding"/>
    <property type="evidence" value="ECO:0007669"/>
    <property type="project" value="UniProtKB-UniRule"/>
</dbReference>
<dbReference type="AlphaFoldDB" id="A0A9W6FQ86"/>
<dbReference type="Gene3D" id="1.10.287.180">
    <property type="entry name" value="Transcription elongation factor, GreA/GreB, N-terminal domain"/>
    <property type="match status" value="1"/>
</dbReference>
<dbReference type="HAMAP" id="MF_00105">
    <property type="entry name" value="GreA_GreB"/>
    <property type="match status" value="1"/>
</dbReference>
<evidence type="ECO:0000256" key="2">
    <source>
        <dbReference type="ARBA" id="ARBA00013729"/>
    </source>
</evidence>
<gene>
    <name evidence="8 12" type="primary">greA</name>
    <name evidence="12" type="ORF">ARHIZOSPH14_25630</name>
</gene>
<dbReference type="GO" id="GO:0006354">
    <property type="term" value="P:DNA-templated transcription elongation"/>
    <property type="evidence" value="ECO:0007669"/>
    <property type="project" value="TreeGrafter"/>
</dbReference>
<dbReference type="PANTHER" id="PTHR30437">
    <property type="entry name" value="TRANSCRIPTION ELONGATION FACTOR GREA"/>
    <property type="match status" value="1"/>
</dbReference>
<comment type="function">
    <text evidence="6 8">Necessary for efficient RNA polymerase transcription elongation past template-encoded arresting sites. The arresting sites in DNA have the property of trapping a certain fraction of elongating RNA polymerases that pass through, resulting in locked ternary complexes. Cleavage of the nascent transcript by cleavage factors such as GreA or GreB allows the resumption of elongation from the new 3'terminus. GreA releases sequences of 2 to 3 nucleotides.</text>
</comment>
<organism evidence="12 13">
    <name type="scientific">Agromyces rhizosphaerae</name>
    <dbReference type="NCBI Taxonomy" id="88374"/>
    <lineage>
        <taxon>Bacteria</taxon>
        <taxon>Bacillati</taxon>
        <taxon>Actinomycetota</taxon>
        <taxon>Actinomycetes</taxon>
        <taxon>Micrococcales</taxon>
        <taxon>Microbacteriaceae</taxon>
        <taxon>Agromyces</taxon>
    </lineage>
</organism>
<dbReference type="GO" id="GO:0003746">
    <property type="term" value="F:translation elongation factor activity"/>
    <property type="evidence" value="ECO:0007669"/>
    <property type="project" value="UniProtKB-KW"/>
</dbReference>
<evidence type="ECO:0000256" key="4">
    <source>
        <dbReference type="ARBA" id="ARBA00023125"/>
    </source>
</evidence>
<dbReference type="InterPro" id="IPR018151">
    <property type="entry name" value="TF_GreA/GreB_CS"/>
</dbReference>
<keyword evidence="3 8" id="KW-0805">Transcription regulation</keyword>
<evidence type="ECO:0000259" key="11">
    <source>
        <dbReference type="Pfam" id="PF03449"/>
    </source>
</evidence>
<dbReference type="NCBIfam" id="NF001262">
    <property type="entry name" value="PRK00226.1-3"/>
    <property type="match status" value="1"/>
</dbReference>
<dbReference type="InterPro" id="IPR022691">
    <property type="entry name" value="Tscrpt_elong_fac_GreA/B_N"/>
</dbReference>
<evidence type="ECO:0000313" key="13">
    <source>
        <dbReference type="Proteomes" id="UP001144396"/>
    </source>
</evidence>
<dbReference type="PIRSF" id="PIRSF006092">
    <property type="entry name" value="GreA_GreB"/>
    <property type="match status" value="1"/>
</dbReference>
<keyword evidence="13" id="KW-1185">Reference proteome</keyword>
<dbReference type="Proteomes" id="UP001144396">
    <property type="component" value="Unassembled WGS sequence"/>
</dbReference>
<dbReference type="InterPro" id="IPR001437">
    <property type="entry name" value="Tscrpt_elong_fac_GreA/B_C"/>
</dbReference>
<evidence type="ECO:0000259" key="10">
    <source>
        <dbReference type="Pfam" id="PF01272"/>
    </source>
</evidence>
<dbReference type="FunFam" id="1.10.287.180:FF:000001">
    <property type="entry name" value="Transcription elongation factor GreA"/>
    <property type="match status" value="1"/>
</dbReference>
<evidence type="ECO:0000256" key="8">
    <source>
        <dbReference type="HAMAP-Rule" id="MF_00105"/>
    </source>
</evidence>
<accession>A0A9W6FQ86</accession>
<dbReference type="InterPro" id="IPR028624">
    <property type="entry name" value="Tscrpt_elong_fac_GreA/B"/>
</dbReference>
<comment type="similarity">
    <text evidence="1 8">Belongs to the GreA/GreB family.</text>
</comment>
<feature type="domain" description="Transcription elongation factor GreA/GreB N-terminal" evidence="11">
    <location>
        <begin position="26"/>
        <end position="95"/>
    </location>
</feature>
<proteinExistence type="inferred from homology"/>